<evidence type="ECO:0000313" key="1">
    <source>
        <dbReference type="EMBL" id="EFL95417.1"/>
    </source>
</evidence>
<name>E0NGV7_PEDAC</name>
<dbReference type="SUPFAM" id="SSF46785">
    <property type="entry name" value="Winged helix' DNA-binding domain"/>
    <property type="match status" value="1"/>
</dbReference>
<accession>E0NGV7</accession>
<reference evidence="1" key="1">
    <citation type="submission" date="2010-07" db="EMBL/GenBank/DDBJ databases">
        <authorList>
            <person name="Muzny D."/>
            <person name="Qin X."/>
            <person name="Deng J."/>
            <person name="Jiang H."/>
            <person name="Liu Y."/>
            <person name="Qu J."/>
            <person name="Song X.-Z."/>
            <person name="Zhang L."/>
            <person name="Thornton R."/>
            <person name="Coyle M."/>
            <person name="Francisco L."/>
            <person name="Jackson L."/>
            <person name="Javaid M."/>
            <person name="Korchina V."/>
            <person name="Kovar C."/>
            <person name="Mata R."/>
            <person name="Mathew T."/>
            <person name="Ngo R."/>
            <person name="Nguyen L."/>
            <person name="Nguyen N."/>
            <person name="Okwuonu G."/>
            <person name="Ongeri F."/>
            <person name="Pham C."/>
            <person name="Simmons D."/>
            <person name="Wilczek-Boney K."/>
            <person name="Hale W."/>
            <person name="Jakkamsetti A."/>
            <person name="Pham P."/>
            <person name="Ruth R."/>
            <person name="San Lucas F."/>
            <person name="Warren J."/>
            <person name="Zhang J."/>
            <person name="Zhao Z."/>
            <person name="Zhou C."/>
            <person name="Zhu D."/>
            <person name="Lee S."/>
            <person name="Bess C."/>
            <person name="Blankenburg K."/>
            <person name="Forbes L."/>
            <person name="Fu Q."/>
            <person name="Gubbala S."/>
            <person name="Hirani K."/>
            <person name="Jayaseelan J.C."/>
            <person name="Lara F."/>
            <person name="Munidasa M."/>
            <person name="Palculict T."/>
            <person name="Patil S."/>
            <person name="Pu L.-L."/>
            <person name="Saada N."/>
            <person name="Tang L."/>
            <person name="Weissenberger G."/>
            <person name="Zhu Y."/>
            <person name="Hemphill L."/>
            <person name="Shang Y."/>
            <person name="Youmans B."/>
            <person name="Ayvaz T."/>
            <person name="Ross M."/>
            <person name="Santibanez J."/>
            <person name="Aqrawi P."/>
            <person name="Gross S."/>
            <person name="Joshi V."/>
            <person name="Fowler G."/>
            <person name="Nazareth L."/>
            <person name="Reid J."/>
            <person name="Worley K."/>
            <person name="Petrosino J."/>
            <person name="Highlander S."/>
            <person name="Gibbs R."/>
        </authorList>
    </citation>
    <scope>NUCLEOTIDE SEQUENCE [LARGE SCALE GENOMIC DNA]</scope>
    <source>
        <strain evidence="1">DSM 20284</strain>
    </source>
</reference>
<dbReference type="Proteomes" id="UP000004470">
    <property type="component" value="Unassembled WGS sequence"/>
</dbReference>
<proteinExistence type="predicted"/>
<dbReference type="InterPro" id="IPR036388">
    <property type="entry name" value="WH-like_DNA-bd_sf"/>
</dbReference>
<dbReference type="InterPro" id="IPR036390">
    <property type="entry name" value="WH_DNA-bd_sf"/>
</dbReference>
<dbReference type="Pfam" id="PF02082">
    <property type="entry name" value="Rrf2"/>
    <property type="match status" value="1"/>
</dbReference>
<dbReference type="HOGENOM" id="CLU_107144_4_2_9"/>
<gene>
    <name evidence="1" type="ORF">HMPREF0623_1154</name>
</gene>
<evidence type="ECO:0000313" key="2">
    <source>
        <dbReference type="Proteomes" id="UP000004470"/>
    </source>
</evidence>
<dbReference type="Gene3D" id="1.10.10.10">
    <property type="entry name" value="Winged helix-like DNA-binding domain superfamily/Winged helix DNA-binding domain"/>
    <property type="match status" value="1"/>
</dbReference>
<dbReference type="eggNOG" id="COG1959">
    <property type="taxonomic scope" value="Bacteria"/>
</dbReference>
<sequence>MIMKYSMRFSDTIHVLAYIAILHDTAPLTSQAIAASVETNPSNIRRIMASLKKAGLIKTTVGKPQPALTRAPEQISLLDIFNSLDEADTNLIQVDPKTNPDCVVGGNIQDALNAQYAHFQKVVQDEMAKTTLADVIQDIATNEVKKRPESQGLLANYLKS</sequence>
<dbReference type="InterPro" id="IPR000944">
    <property type="entry name" value="Tscrpt_reg_Rrf2"/>
</dbReference>
<organism evidence="1 2">
    <name type="scientific">Pediococcus acidilactici DSM 20284</name>
    <dbReference type="NCBI Taxonomy" id="862514"/>
    <lineage>
        <taxon>Bacteria</taxon>
        <taxon>Bacillati</taxon>
        <taxon>Bacillota</taxon>
        <taxon>Bacilli</taxon>
        <taxon>Lactobacillales</taxon>
        <taxon>Lactobacillaceae</taxon>
        <taxon>Pediococcus</taxon>
        <taxon>Pediococcus acidilactici group</taxon>
    </lineage>
</organism>
<dbReference type="PANTHER" id="PTHR33221:SF15">
    <property type="entry name" value="HTH-TYPE TRANSCRIPTIONAL REGULATOR YWGB-RELATED"/>
    <property type="match status" value="1"/>
</dbReference>
<dbReference type="PANTHER" id="PTHR33221">
    <property type="entry name" value="WINGED HELIX-TURN-HELIX TRANSCRIPTIONAL REGULATOR, RRF2 FAMILY"/>
    <property type="match status" value="1"/>
</dbReference>
<dbReference type="EMBL" id="AEEG01000004">
    <property type="protein sequence ID" value="EFL95417.1"/>
    <property type="molecule type" value="Genomic_DNA"/>
</dbReference>
<dbReference type="GO" id="GO:0003700">
    <property type="term" value="F:DNA-binding transcription factor activity"/>
    <property type="evidence" value="ECO:0007669"/>
    <property type="project" value="TreeGrafter"/>
</dbReference>
<dbReference type="PROSITE" id="PS51197">
    <property type="entry name" value="HTH_RRF2_2"/>
    <property type="match status" value="1"/>
</dbReference>
<keyword evidence="2" id="KW-1185">Reference proteome</keyword>
<dbReference type="AlphaFoldDB" id="E0NGV7"/>
<protein>
    <submittedName>
        <fullName evidence="1">Transcriptional regulator, Rrf2 family</fullName>
    </submittedName>
</protein>
<comment type="caution">
    <text evidence="1">The sequence shown here is derived from an EMBL/GenBank/DDBJ whole genome shotgun (WGS) entry which is preliminary data.</text>
</comment>
<dbReference type="GO" id="GO:0005829">
    <property type="term" value="C:cytosol"/>
    <property type="evidence" value="ECO:0007669"/>
    <property type="project" value="TreeGrafter"/>
</dbReference>